<evidence type="ECO:0000313" key="9">
    <source>
        <dbReference type="Proteomes" id="UP001176940"/>
    </source>
</evidence>
<comment type="similarity">
    <text evidence="6">Belongs to the Smac/DIABLO protein family.</text>
</comment>
<keyword evidence="4" id="KW-0496">Mitochondrion</keyword>
<dbReference type="PANTHER" id="PTHR32247:SF3">
    <property type="entry name" value="DIABLO IAP-BINDING MITOCHONDRIAL PROTEIN"/>
    <property type="match status" value="1"/>
</dbReference>
<proteinExistence type="inferred from homology"/>
<dbReference type="EMBL" id="CAUEEQ010079017">
    <property type="protein sequence ID" value="CAJ0968180.1"/>
    <property type="molecule type" value="Genomic_DNA"/>
</dbReference>
<comment type="caution">
    <text evidence="8">The sequence shown here is derived from an EMBL/GenBank/DDBJ whole genome shotgun (WGS) entry which is preliminary data.</text>
</comment>
<evidence type="ECO:0000256" key="4">
    <source>
        <dbReference type="ARBA" id="ARBA00023128"/>
    </source>
</evidence>
<name>A0ABN9MRA0_9NEOB</name>
<evidence type="ECO:0000256" key="2">
    <source>
        <dbReference type="ARBA" id="ARBA00022703"/>
    </source>
</evidence>
<reference evidence="8" key="1">
    <citation type="submission" date="2023-07" db="EMBL/GenBank/DDBJ databases">
        <authorList>
            <person name="Stuckert A."/>
        </authorList>
    </citation>
    <scope>NUCLEOTIDE SEQUENCE</scope>
</reference>
<dbReference type="Proteomes" id="UP001176940">
    <property type="component" value="Unassembled WGS sequence"/>
</dbReference>
<evidence type="ECO:0000256" key="5">
    <source>
        <dbReference type="ARBA" id="ARBA00033049"/>
    </source>
</evidence>
<organism evidence="8 9">
    <name type="scientific">Ranitomeya imitator</name>
    <name type="common">mimic poison frog</name>
    <dbReference type="NCBI Taxonomy" id="111125"/>
    <lineage>
        <taxon>Eukaryota</taxon>
        <taxon>Metazoa</taxon>
        <taxon>Chordata</taxon>
        <taxon>Craniata</taxon>
        <taxon>Vertebrata</taxon>
        <taxon>Euteleostomi</taxon>
        <taxon>Amphibia</taxon>
        <taxon>Batrachia</taxon>
        <taxon>Anura</taxon>
        <taxon>Neobatrachia</taxon>
        <taxon>Hyloidea</taxon>
        <taxon>Dendrobatidae</taxon>
        <taxon>Dendrobatinae</taxon>
        <taxon>Ranitomeya</taxon>
    </lineage>
</organism>
<dbReference type="InterPro" id="IPR009062">
    <property type="entry name" value="Smac/DIABLO-like_sf"/>
</dbReference>
<evidence type="ECO:0000256" key="3">
    <source>
        <dbReference type="ARBA" id="ARBA00022946"/>
    </source>
</evidence>
<keyword evidence="3" id="KW-0809">Transit peptide</keyword>
<accession>A0ABN9MRA0</accession>
<dbReference type="Gene3D" id="1.20.58.70">
    <property type="match status" value="1"/>
</dbReference>
<gene>
    <name evidence="8" type="ORF">RIMI_LOCUS22873070</name>
</gene>
<keyword evidence="9" id="KW-1185">Reference proteome</keyword>
<dbReference type="SUPFAM" id="SSF46984">
    <property type="entry name" value="Smac/diablo"/>
    <property type="match status" value="1"/>
</dbReference>
<evidence type="ECO:0000256" key="1">
    <source>
        <dbReference type="ARBA" id="ARBA00004173"/>
    </source>
</evidence>
<dbReference type="PANTHER" id="PTHR32247">
    <property type="entry name" value="DIABLO HOMOLOG, MITOCHONDRIAL"/>
    <property type="match status" value="1"/>
</dbReference>
<comment type="subcellular location">
    <subcellularLocation>
        <location evidence="1">Mitochondrion</location>
    </subcellularLocation>
</comment>
<feature type="region of interest" description="Disordered" evidence="7">
    <location>
        <begin position="232"/>
        <end position="256"/>
    </location>
</feature>
<evidence type="ECO:0000256" key="7">
    <source>
        <dbReference type="SAM" id="MobiDB-lite"/>
    </source>
</evidence>
<protein>
    <recommendedName>
        <fullName evidence="5">Direct IAP-binding protein with low pI</fullName>
    </recommendedName>
</protein>
<keyword evidence="2" id="KW-0053">Apoptosis</keyword>
<dbReference type="InterPro" id="IPR015142">
    <property type="entry name" value="Smac_DIABLO"/>
</dbReference>
<sequence length="256" mass="28488">MASFSRRVLWSFSCLLRQSNPNLYRRHVCNIFKGSWRQVLSVGLGTSLCAIPVGQLMISNKRLVVLPSFIFLKRSEPALSNESLIKRAASLVADSTQTLLSQTTYALLESITEYTTAVYTLLSLQKKYTSLLDKISSSEDSAICQVIIGARVQMKKLREEYQKYEASWSRAVSLSELAAEAAYQAGADHVSITVRNHIQLVQIQVQETRELAVKAESLLAASQSEEILKTITEDKPNPPDGGSPTEEVPEAYLRED</sequence>
<dbReference type="Pfam" id="PF09057">
    <property type="entry name" value="Smac_DIABLO"/>
    <property type="match status" value="1"/>
</dbReference>
<evidence type="ECO:0000313" key="8">
    <source>
        <dbReference type="EMBL" id="CAJ0968180.1"/>
    </source>
</evidence>
<evidence type="ECO:0000256" key="6">
    <source>
        <dbReference type="ARBA" id="ARBA00046319"/>
    </source>
</evidence>